<keyword evidence="4" id="KW-1185">Reference proteome</keyword>
<dbReference type="PANTHER" id="PTHR43169">
    <property type="entry name" value="EXSB FAMILY PROTEIN"/>
    <property type="match status" value="1"/>
</dbReference>
<evidence type="ECO:0000259" key="2">
    <source>
        <dbReference type="Pfam" id="PF00733"/>
    </source>
</evidence>
<dbReference type="CDD" id="cd01990">
    <property type="entry name" value="LarE-like"/>
    <property type="match status" value="1"/>
</dbReference>
<dbReference type="PIRSF" id="PIRSF006661">
    <property type="entry name" value="PP-lp_UCP006661"/>
    <property type="match status" value="1"/>
</dbReference>
<feature type="domain" description="Asparagine synthetase" evidence="2">
    <location>
        <begin position="11"/>
        <end position="80"/>
    </location>
</feature>
<dbReference type="PANTHER" id="PTHR43169:SF2">
    <property type="entry name" value="NAD_GMP SYNTHASE DOMAIN-CONTAINING PROTEIN"/>
    <property type="match status" value="1"/>
</dbReference>
<dbReference type="InterPro" id="IPR005232">
    <property type="entry name" value="LarE"/>
</dbReference>
<dbReference type="NCBIfam" id="TIGR00268">
    <property type="entry name" value="ATP-dependent sacrificial sulfur transferase LarE"/>
    <property type="match status" value="1"/>
</dbReference>
<gene>
    <name evidence="3" type="ordered locus">Dole_1596</name>
</gene>
<dbReference type="HOGENOM" id="CLU_061181_2_0_7"/>
<proteinExistence type="predicted"/>
<dbReference type="Proteomes" id="UP000008561">
    <property type="component" value="Chromosome"/>
</dbReference>
<dbReference type="RefSeq" id="WP_012175016.1">
    <property type="nucleotide sequence ID" value="NC_009943.1"/>
</dbReference>
<evidence type="ECO:0000313" key="3">
    <source>
        <dbReference type="EMBL" id="ABW67400.1"/>
    </source>
</evidence>
<dbReference type="EMBL" id="CP000859">
    <property type="protein sequence ID" value="ABW67400.1"/>
    <property type="molecule type" value="Genomic_DNA"/>
</dbReference>
<evidence type="ECO:0000313" key="4">
    <source>
        <dbReference type="Proteomes" id="UP000008561"/>
    </source>
</evidence>
<dbReference type="InterPro" id="IPR001962">
    <property type="entry name" value="Asn_synthase"/>
</dbReference>
<dbReference type="GO" id="GO:0004066">
    <property type="term" value="F:asparagine synthase (glutamine-hydrolyzing) activity"/>
    <property type="evidence" value="ECO:0007669"/>
    <property type="project" value="InterPro"/>
</dbReference>
<feature type="active site" description="Nucleophile and sulfur donor" evidence="1">
    <location>
        <position position="175"/>
    </location>
</feature>
<reference evidence="3 4" key="1">
    <citation type="submission" date="2007-10" db="EMBL/GenBank/DDBJ databases">
        <title>Complete sequence of Desulfococcus oleovorans Hxd3.</title>
        <authorList>
            <consortium name="US DOE Joint Genome Institute"/>
            <person name="Copeland A."/>
            <person name="Lucas S."/>
            <person name="Lapidus A."/>
            <person name="Barry K."/>
            <person name="Glavina del Rio T."/>
            <person name="Dalin E."/>
            <person name="Tice H."/>
            <person name="Pitluck S."/>
            <person name="Kiss H."/>
            <person name="Brettin T."/>
            <person name="Bruce D."/>
            <person name="Detter J.C."/>
            <person name="Han C."/>
            <person name="Schmutz J."/>
            <person name="Larimer F."/>
            <person name="Land M."/>
            <person name="Hauser L."/>
            <person name="Kyrpides N."/>
            <person name="Kim E."/>
            <person name="Wawrik B."/>
            <person name="Richardson P."/>
        </authorList>
    </citation>
    <scope>NUCLEOTIDE SEQUENCE [LARGE SCALE GENOMIC DNA]</scope>
    <source>
        <strain evidence="4">DSM 6200 / JCM 39069 / Hxd3</strain>
    </source>
</reference>
<dbReference type="STRING" id="96561.Dole_1596"/>
<sequence>MTIEEKKQQLAALLKDHAPLGVAFSGGADSAFLLAMANHVLQDRAVALTSVGPMHAARERAAAVRMAETIGIRHILLETGRMTAESFVQNPPDRCYACKKIIWAELRKAAENMDILHLADGVSTDDLNEHRPGLAAGAEAGVISPLAMAGFSKAEIREASRQMNLFTWNKPAGTCLATRIPYGTRITPEILAMIEQAEDVLITAGYAPCRVRYHGGTARIEVAPEAVASLATAVMRKPVTEQLKQIGFSHVSLDLAGYRSGSMDV</sequence>
<accession>A9A000</accession>
<dbReference type="Pfam" id="PF00733">
    <property type="entry name" value="Asn_synthase"/>
    <property type="match status" value="1"/>
</dbReference>
<dbReference type="OrthoDB" id="9776919at2"/>
<dbReference type="InterPro" id="IPR052188">
    <property type="entry name" value="Ni-pincer_cofactor_biosynth"/>
</dbReference>
<dbReference type="GO" id="GO:0016783">
    <property type="term" value="F:sulfurtransferase activity"/>
    <property type="evidence" value="ECO:0007669"/>
    <property type="project" value="InterPro"/>
</dbReference>
<name>A9A000_DESOH</name>
<evidence type="ECO:0000256" key="1">
    <source>
        <dbReference type="PIRSR" id="PIRSR006661-1"/>
    </source>
</evidence>
<dbReference type="KEGG" id="dol:Dole_1596"/>
<dbReference type="Gene3D" id="3.40.50.620">
    <property type="entry name" value="HUPs"/>
    <property type="match status" value="1"/>
</dbReference>
<dbReference type="SUPFAM" id="SSF52402">
    <property type="entry name" value="Adenine nucleotide alpha hydrolases-like"/>
    <property type="match status" value="1"/>
</dbReference>
<protein>
    <recommendedName>
        <fullName evidence="2">Asparagine synthetase domain-containing protein</fullName>
    </recommendedName>
</protein>
<organism evidence="3 4">
    <name type="scientific">Desulfosudis oleivorans (strain DSM 6200 / JCM 39069 / Hxd3)</name>
    <name type="common">Desulfococcus oleovorans</name>
    <dbReference type="NCBI Taxonomy" id="96561"/>
    <lineage>
        <taxon>Bacteria</taxon>
        <taxon>Pseudomonadati</taxon>
        <taxon>Thermodesulfobacteriota</taxon>
        <taxon>Desulfobacteria</taxon>
        <taxon>Desulfobacterales</taxon>
        <taxon>Desulfosudaceae</taxon>
        <taxon>Desulfosudis</taxon>
    </lineage>
</organism>
<dbReference type="InterPro" id="IPR014729">
    <property type="entry name" value="Rossmann-like_a/b/a_fold"/>
</dbReference>
<dbReference type="GO" id="GO:0006529">
    <property type="term" value="P:asparagine biosynthetic process"/>
    <property type="evidence" value="ECO:0007669"/>
    <property type="project" value="InterPro"/>
</dbReference>
<dbReference type="eggNOG" id="COG1606">
    <property type="taxonomic scope" value="Bacteria"/>
</dbReference>
<dbReference type="AlphaFoldDB" id="A9A000"/>